<evidence type="ECO:0000256" key="3">
    <source>
        <dbReference type="ARBA" id="ARBA00022692"/>
    </source>
</evidence>
<dbReference type="InParanoid" id="F1ZA26"/>
<dbReference type="PANTHER" id="PTHR22911">
    <property type="entry name" value="ACYL-MALONYL CONDENSING ENZYME-RELATED"/>
    <property type="match status" value="1"/>
</dbReference>
<dbReference type="HOGENOM" id="CLU_032828_2_3_5"/>
<evidence type="ECO:0000259" key="7">
    <source>
        <dbReference type="Pfam" id="PF00892"/>
    </source>
</evidence>
<keyword evidence="4 6" id="KW-1133">Transmembrane helix</keyword>
<comment type="subcellular location">
    <subcellularLocation>
        <location evidence="1">Membrane</location>
        <topology evidence="1">Multi-pass membrane protein</topology>
    </subcellularLocation>
</comment>
<feature type="domain" description="EamA" evidence="7">
    <location>
        <begin position="162"/>
        <end position="297"/>
    </location>
</feature>
<feature type="transmembrane region" description="Helical" evidence="6">
    <location>
        <begin position="281"/>
        <end position="299"/>
    </location>
</feature>
<keyword evidence="5 6" id="KW-0472">Membrane</keyword>
<evidence type="ECO:0000256" key="6">
    <source>
        <dbReference type="SAM" id="Phobius"/>
    </source>
</evidence>
<evidence type="ECO:0000313" key="8">
    <source>
        <dbReference type="EMBL" id="EGD58566.1"/>
    </source>
</evidence>
<evidence type="ECO:0000313" key="9">
    <source>
        <dbReference type="Proteomes" id="UP000004728"/>
    </source>
</evidence>
<dbReference type="AlphaFoldDB" id="F1ZA26"/>
<feature type="transmembrane region" description="Helical" evidence="6">
    <location>
        <begin position="88"/>
        <end position="105"/>
    </location>
</feature>
<feature type="domain" description="EamA" evidence="7">
    <location>
        <begin position="21"/>
        <end position="152"/>
    </location>
</feature>
<sequence>MSSAPDHFHPHQTPQRPMFALGLRLLSALVFSVVLLLVKLTGERGIWLPEALFWRQLIPATLILGWLASRGDLVRLRTARPLVHARRAAIGTLGMVLTLGVVQLLPLAEATVLAFTSAIFAVILSVVLLREKVGIWRVSAVALGMIGVIIMTGPSQGHLPVFGVAVGIGAAFMVALVSIQLRELGRTEEPITIVFYFSAMSAPFLAMALPFTDHRYQAPFHHDLMGWLMIGAIGVLGLATQMLMTAALRYGRVASVIVMDYAQFGWSTLWGWLVFDHLPPTTTWLGAPAIIGAGLIIAWREQVRARPQTGDETVTA</sequence>
<feature type="transmembrane region" description="Helical" evidence="6">
    <location>
        <begin position="224"/>
        <end position="244"/>
    </location>
</feature>
<organism evidence="8 9">
    <name type="scientific">Novosphingobium nitrogenifigens DSM 19370</name>
    <dbReference type="NCBI Taxonomy" id="983920"/>
    <lineage>
        <taxon>Bacteria</taxon>
        <taxon>Pseudomonadati</taxon>
        <taxon>Pseudomonadota</taxon>
        <taxon>Alphaproteobacteria</taxon>
        <taxon>Sphingomonadales</taxon>
        <taxon>Sphingomonadaceae</taxon>
        <taxon>Novosphingobium</taxon>
    </lineage>
</organism>
<evidence type="ECO:0000256" key="1">
    <source>
        <dbReference type="ARBA" id="ARBA00004141"/>
    </source>
</evidence>
<dbReference type="Pfam" id="PF00892">
    <property type="entry name" value="EamA"/>
    <property type="match status" value="2"/>
</dbReference>
<feature type="transmembrane region" description="Helical" evidence="6">
    <location>
        <begin position="111"/>
        <end position="129"/>
    </location>
</feature>
<evidence type="ECO:0000256" key="5">
    <source>
        <dbReference type="ARBA" id="ARBA00023136"/>
    </source>
</evidence>
<dbReference type="OrthoDB" id="9812899at2"/>
<name>F1ZA26_9SPHN</name>
<dbReference type="EMBL" id="AEWJ01000041">
    <property type="protein sequence ID" value="EGD58566.1"/>
    <property type="molecule type" value="Genomic_DNA"/>
</dbReference>
<dbReference type="STRING" id="983920.Y88_0623"/>
<feature type="transmembrane region" description="Helical" evidence="6">
    <location>
        <begin position="136"/>
        <end position="153"/>
    </location>
</feature>
<feature type="transmembrane region" description="Helical" evidence="6">
    <location>
        <begin position="159"/>
        <end position="181"/>
    </location>
</feature>
<dbReference type="InterPro" id="IPR000620">
    <property type="entry name" value="EamA_dom"/>
</dbReference>
<protein>
    <recommendedName>
        <fullName evidence="7">EamA domain-containing protein</fullName>
    </recommendedName>
</protein>
<keyword evidence="9" id="KW-1185">Reference proteome</keyword>
<feature type="transmembrane region" description="Helical" evidence="6">
    <location>
        <begin position="52"/>
        <end position="68"/>
    </location>
</feature>
<evidence type="ECO:0000256" key="2">
    <source>
        <dbReference type="ARBA" id="ARBA00009853"/>
    </source>
</evidence>
<dbReference type="RefSeq" id="WP_008066589.1">
    <property type="nucleotide sequence ID" value="NZ_AQWK01000002.1"/>
</dbReference>
<dbReference type="Proteomes" id="UP000004728">
    <property type="component" value="Unassembled WGS sequence"/>
</dbReference>
<feature type="transmembrane region" description="Helical" evidence="6">
    <location>
        <begin position="193"/>
        <end position="212"/>
    </location>
</feature>
<comment type="similarity">
    <text evidence="2">Belongs to the drug/metabolite transporter (DMT) superfamily. 10 TMS drug/metabolite exporter (DME) (TC 2.A.7.3) family.</text>
</comment>
<dbReference type="GO" id="GO:0016020">
    <property type="term" value="C:membrane"/>
    <property type="evidence" value="ECO:0007669"/>
    <property type="project" value="UniProtKB-SubCell"/>
</dbReference>
<proteinExistence type="inferred from homology"/>
<keyword evidence="3 6" id="KW-0812">Transmembrane</keyword>
<dbReference type="eggNOG" id="COG0697">
    <property type="taxonomic scope" value="Bacteria"/>
</dbReference>
<dbReference type="SUPFAM" id="SSF103481">
    <property type="entry name" value="Multidrug resistance efflux transporter EmrE"/>
    <property type="match status" value="2"/>
</dbReference>
<gene>
    <name evidence="8" type="ORF">Y88_0623</name>
</gene>
<reference evidence="8 9" key="1">
    <citation type="journal article" date="2012" name="J. Bacteriol.">
        <title>Draft Genome Sequence of Novosphingobium nitrogenifigens Y88T.</title>
        <authorList>
            <person name="Strabala T.J."/>
            <person name="Macdonald L."/>
            <person name="Liu V."/>
            <person name="Smit A.M."/>
        </authorList>
    </citation>
    <scope>NUCLEOTIDE SEQUENCE [LARGE SCALE GENOMIC DNA]</scope>
    <source>
        <strain evidence="8 9">DSM 19370</strain>
    </source>
</reference>
<feature type="transmembrane region" description="Helical" evidence="6">
    <location>
        <begin position="256"/>
        <end position="275"/>
    </location>
</feature>
<feature type="transmembrane region" description="Helical" evidence="6">
    <location>
        <begin position="21"/>
        <end position="40"/>
    </location>
</feature>
<comment type="caution">
    <text evidence="8">The sequence shown here is derived from an EMBL/GenBank/DDBJ whole genome shotgun (WGS) entry which is preliminary data.</text>
</comment>
<dbReference type="PANTHER" id="PTHR22911:SF6">
    <property type="entry name" value="SOLUTE CARRIER FAMILY 35 MEMBER G1"/>
    <property type="match status" value="1"/>
</dbReference>
<dbReference type="InterPro" id="IPR037185">
    <property type="entry name" value="EmrE-like"/>
</dbReference>
<evidence type="ECO:0000256" key="4">
    <source>
        <dbReference type="ARBA" id="ARBA00022989"/>
    </source>
</evidence>
<accession>F1ZA26</accession>